<keyword evidence="1" id="KW-1133">Transmembrane helix</keyword>
<evidence type="ECO:0000256" key="1">
    <source>
        <dbReference type="SAM" id="Phobius"/>
    </source>
</evidence>
<evidence type="ECO:0000313" key="4">
    <source>
        <dbReference type="Proteomes" id="UP000032233"/>
    </source>
</evidence>
<dbReference type="InterPro" id="IPR032816">
    <property type="entry name" value="VTT_dom"/>
</dbReference>
<evidence type="ECO:0000313" key="3">
    <source>
        <dbReference type="EMBL" id="KIX11798.1"/>
    </source>
</evidence>
<keyword evidence="1" id="KW-0812">Transmembrane</keyword>
<sequence>MSLPNFEGLYQWTLKRARTTRALWVLALVSLFESSILPIPIEVVTIPLFMADRKRVWLVALVATLGSVLGGILGYAIGYHLYEGLGRWLLEFYGYQNEFNSLQEKFREAGWYVVMVGGITPIPYKVVSIASGFARLAFPVFMAASLVSRSLRFLAFALLFYFFGPSVRYLLGKHGALLGWVVLSLLIAGFLVVFWL</sequence>
<organism evidence="3 4">
    <name type="scientific">Dethiosulfatarculus sandiegensis</name>
    <dbReference type="NCBI Taxonomy" id="1429043"/>
    <lineage>
        <taxon>Bacteria</taxon>
        <taxon>Pseudomonadati</taxon>
        <taxon>Thermodesulfobacteriota</taxon>
        <taxon>Desulfarculia</taxon>
        <taxon>Desulfarculales</taxon>
        <taxon>Desulfarculaceae</taxon>
        <taxon>Dethiosulfatarculus</taxon>
    </lineage>
</organism>
<dbReference type="Proteomes" id="UP000032233">
    <property type="component" value="Unassembled WGS sequence"/>
</dbReference>
<protein>
    <recommendedName>
        <fullName evidence="2">VTT domain-containing protein</fullName>
    </recommendedName>
</protein>
<feature type="transmembrane region" description="Helical" evidence="1">
    <location>
        <begin position="122"/>
        <end position="141"/>
    </location>
</feature>
<dbReference type="InterPro" id="IPR051311">
    <property type="entry name" value="DedA_domain"/>
</dbReference>
<feature type="domain" description="VTT" evidence="2">
    <location>
        <begin position="40"/>
        <end position="161"/>
    </location>
</feature>
<evidence type="ECO:0000259" key="2">
    <source>
        <dbReference type="Pfam" id="PF09335"/>
    </source>
</evidence>
<feature type="transmembrane region" description="Helical" evidence="1">
    <location>
        <begin position="56"/>
        <end position="82"/>
    </location>
</feature>
<keyword evidence="1" id="KW-0472">Membrane</keyword>
<feature type="transmembrane region" description="Helical" evidence="1">
    <location>
        <begin position="153"/>
        <end position="171"/>
    </location>
</feature>
<feature type="transmembrane region" description="Helical" evidence="1">
    <location>
        <begin position="22"/>
        <end position="44"/>
    </location>
</feature>
<proteinExistence type="predicted"/>
<dbReference type="AlphaFoldDB" id="A0A0D2HMG1"/>
<gene>
    <name evidence="3" type="ORF">X474_22240</name>
</gene>
<dbReference type="InParanoid" id="A0A0D2HMG1"/>
<feature type="transmembrane region" description="Helical" evidence="1">
    <location>
        <begin position="177"/>
        <end position="195"/>
    </location>
</feature>
<accession>A0A0D2HMG1</accession>
<reference evidence="3 4" key="1">
    <citation type="submission" date="2013-11" db="EMBL/GenBank/DDBJ databases">
        <title>Metagenomic analysis of a methanogenic consortium involved in long chain n-alkane degradation.</title>
        <authorList>
            <person name="Davidova I.A."/>
            <person name="Callaghan A.V."/>
            <person name="Wawrik B."/>
            <person name="Pruitt S."/>
            <person name="Marks C."/>
            <person name="Duncan K.E."/>
            <person name="Suflita J.M."/>
        </authorList>
    </citation>
    <scope>NUCLEOTIDE SEQUENCE [LARGE SCALE GENOMIC DNA]</scope>
    <source>
        <strain evidence="3 4">SPR</strain>
    </source>
</reference>
<dbReference type="PANTHER" id="PTHR42709:SF11">
    <property type="entry name" value="DEDA FAMILY PROTEIN"/>
    <property type="match status" value="1"/>
</dbReference>
<dbReference type="GO" id="GO:0005886">
    <property type="term" value="C:plasma membrane"/>
    <property type="evidence" value="ECO:0007669"/>
    <property type="project" value="TreeGrafter"/>
</dbReference>
<dbReference type="Pfam" id="PF09335">
    <property type="entry name" value="VTT_dom"/>
    <property type="match status" value="1"/>
</dbReference>
<dbReference type="STRING" id="1429043.X474_22240"/>
<dbReference type="PANTHER" id="PTHR42709">
    <property type="entry name" value="ALKALINE PHOSPHATASE LIKE PROTEIN"/>
    <property type="match status" value="1"/>
</dbReference>
<name>A0A0D2HMG1_9BACT</name>
<dbReference type="EMBL" id="AZAC01000044">
    <property type="protein sequence ID" value="KIX11798.1"/>
    <property type="molecule type" value="Genomic_DNA"/>
</dbReference>
<comment type="caution">
    <text evidence="3">The sequence shown here is derived from an EMBL/GenBank/DDBJ whole genome shotgun (WGS) entry which is preliminary data.</text>
</comment>
<keyword evidence="4" id="KW-1185">Reference proteome</keyword>